<feature type="region of interest" description="Disordered" evidence="1">
    <location>
        <begin position="1"/>
        <end position="20"/>
    </location>
</feature>
<organism evidence="3 4">
    <name type="scientific">Kitasatospora putterlickiae</name>
    <dbReference type="NCBI Taxonomy" id="221725"/>
    <lineage>
        <taxon>Bacteria</taxon>
        <taxon>Bacillati</taxon>
        <taxon>Actinomycetota</taxon>
        <taxon>Actinomycetes</taxon>
        <taxon>Kitasatosporales</taxon>
        <taxon>Streptomycetaceae</taxon>
        <taxon>Kitasatospora</taxon>
    </lineage>
</organism>
<feature type="transmembrane region" description="Helical" evidence="2">
    <location>
        <begin position="35"/>
        <end position="55"/>
    </location>
</feature>
<dbReference type="Proteomes" id="UP001499863">
    <property type="component" value="Unassembled WGS sequence"/>
</dbReference>
<proteinExistence type="predicted"/>
<evidence type="ECO:0008006" key="5">
    <source>
        <dbReference type="Google" id="ProtNLM"/>
    </source>
</evidence>
<evidence type="ECO:0000256" key="1">
    <source>
        <dbReference type="SAM" id="MobiDB-lite"/>
    </source>
</evidence>
<keyword evidence="2" id="KW-0812">Transmembrane</keyword>
<name>A0ABP4IIT7_9ACTN</name>
<keyword evidence="2" id="KW-1133">Transmembrane helix</keyword>
<keyword evidence="4" id="KW-1185">Reference proteome</keyword>
<dbReference type="Pfam" id="PF19621">
    <property type="entry name" value="DUF6126"/>
    <property type="match status" value="1"/>
</dbReference>
<evidence type="ECO:0000256" key="2">
    <source>
        <dbReference type="SAM" id="Phobius"/>
    </source>
</evidence>
<accession>A0ABP4IIT7</accession>
<comment type="caution">
    <text evidence="3">The sequence shown here is derived from an EMBL/GenBank/DDBJ whole genome shotgun (WGS) entry which is preliminary data.</text>
</comment>
<dbReference type="RefSeq" id="WP_344329802.1">
    <property type="nucleotide sequence ID" value="NZ_BAAAKJ010000070.1"/>
</dbReference>
<dbReference type="InterPro" id="IPR046129">
    <property type="entry name" value="DUF6126"/>
</dbReference>
<reference evidence="4" key="1">
    <citation type="journal article" date="2019" name="Int. J. Syst. Evol. Microbiol.">
        <title>The Global Catalogue of Microorganisms (GCM) 10K type strain sequencing project: providing services to taxonomists for standard genome sequencing and annotation.</title>
        <authorList>
            <consortium name="The Broad Institute Genomics Platform"/>
            <consortium name="The Broad Institute Genome Sequencing Center for Infectious Disease"/>
            <person name="Wu L."/>
            <person name="Ma J."/>
        </authorList>
    </citation>
    <scope>NUCLEOTIDE SEQUENCE [LARGE SCALE GENOMIC DNA]</scope>
    <source>
        <strain evidence="4">JCM 12393</strain>
    </source>
</reference>
<protein>
    <recommendedName>
        <fullName evidence="5">Small hydrophobic protein</fullName>
    </recommendedName>
</protein>
<sequence>MAETAATPVPDTNADGAPKTMDAGKWANRRVYHRLVIYTAGIHAFAGFIILLFELGSRNK</sequence>
<gene>
    <name evidence="3" type="ORF">GCM10009639_14860</name>
</gene>
<keyword evidence="2" id="KW-0472">Membrane</keyword>
<evidence type="ECO:0000313" key="3">
    <source>
        <dbReference type="EMBL" id="GAA1388401.1"/>
    </source>
</evidence>
<evidence type="ECO:0000313" key="4">
    <source>
        <dbReference type="Proteomes" id="UP001499863"/>
    </source>
</evidence>
<dbReference type="EMBL" id="BAAAKJ010000070">
    <property type="protein sequence ID" value="GAA1388401.1"/>
    <property type="molecule type" value="Genomic_DNA"/>
</dbReference>